<dbReference type="Proteomes" id="UP001249851">
    <property type="component" value="Unassembled WGS sequence"/>
</dbReference>
<proteinExistence type="predicted"/>
<keyword evidence="2" id="KW-1185">Reference proteome</keyword>
<evidence type="ECO:0000313" key="2">
    <source>
        <dbReference type="Proteomes" id="UP001249851"/>
    </source>
</evidence>
<reference evidence="1" key="1">
    <citation type="journal article" date="2023" name="G3 (Bethesda)">
        <title>Whole genome assembly and annotation of the endangered Caribbean coral Acropora cervicornis.</title>
        <authorList>
            <person name="Selwyn J.D."/>
            <person name="Vollmer S.V."/>
        </authorList>
    </citation>
    <scope>NUCLEOTIDE SEQUENCE</scope>
    <source>
        <strain evidence="1">K2</strain>
    </source>
</reference>
<evidence type="ECO:0000313" key="1">
    <source>
        <dbReference type="EMBL" id="KAK2562283.1"/>
    </source>
</evidence>
<gene>
    <name evidence="1" type="ORF">P5673_014553</name>
</gene>
<protein>
    <recommendedName>
        <fullName evidence="3">Replication factor A C-terminal domain-containing protein</fullName>
    </recommendedName>
</protein>
<evidence type="ECO:0008006" key="3">
    <source>
        <dbReference type="Google" id="ProtNLM"/>
    </source>
</evidence>
<name>A0AAD9QJ80_ACRCE</name>
<reference evidence="1" key="2">
    <citation type="journal article" date="2023" name="Science">
        <title>Genomic signatures of disease resistance in endangered staghorn corals.</title>
        <authorList>
            <person name="Vollmer S.V."/>
            <person name="Selwyn J.D."/>
            <person name="Despard B.A."/>
            <person name="Roesel C.L."/>
        </authorList>
    </citation>
    <scope>NUCLEOTIDE SEQUENCE</scope>
    <source>
        <strain evidence="1">K2</strain>
    </source>
</reference>
<accession>A0AAD9QJ80</accession>
<dbReference type="EMBL" id="JARQWQ010000029">
    <property type="protein sequence ID" value="KAK2562283.1"/>
    <property type="molecule type" value="Genomic_DNA"/>
</dbReference>
<dbReference type="InterPro" id="IPR012340">
    <property type="entry name" value="NA-bd_OB-fold"/>
</dbReference>
<dbReference type="Gene3D" id="2.40.50.140">
    <property type="entry name" value="Nucleic acid-binding proteins"/>
    <property type="match status" value="2"/>
</dbReference>
<sequence>MEFDLQPIKAATVEAKDSSAEEILDEQIKTLVNIAGRVTLNGPTETVKVKGKTLKKQEALFTDNTGPVRLVLWEQDTTKMQSGQCYSMTNVAVKDYNGTNYLTLTKHTKVNAAELQVDRQDVAVDNGKQMQVAFPPEGINYVQQYLSCNKCHAKVMDRPKKIIKCSECGLTQLKSKCSSKIIASILIKTDKDTMSLNIFDNIIEELYTLYKEQDGDIDKLFTELTDDDVTEILLTVNATVIFNDKKNASTVIKL</sequence>
<comment type="caution">
    <text evidence="1">The sequence shown here is derived from an EMBL/GenBank/DDBJ whole genome shotgun (WGS) entry which is preliminary data.</text>
</comment>
<dbReference type="AlphaFoldDB" id="A0AAD9QJ80"/>
<organism evidence="1 2">
    <name type="scientific">Acropora cervicornis</name>
    <name type="common">Staghorn coral</name>
    <dbReference type="NCBI Taxonomy" id="6130"/>
    <lineage>
        <taxon>Eukaryota</taxon>
        <taxon>Metazoa</taxon>
        <taxon>Cnidaria</taxon>
        <taxon>Anthozoa</taxon>
        <taxon>Hexacorallia</taxon>
        <taxon>Scleractinia</taxon>
        <taxon>Astrocoeniina</taxon>
        <taxon>Acroporidae</taxon>
        <taxon>Acropora</taxon>
    </lineage>
</organism>
<dbReference type="SUPFAM" id="SSF50249">
    <property type="entry name" value="Nucleic acid-binding proteins"/>
    <property type="match status" value="2"/>
</dbReference>